<feature type="transmembrane region" description="Helical" evidence="7">
    <location>
        <begin position="184"/>
        <end position="202"/>
    </location>
</feature>
<feature type="transmembrane region" description="Helical" evidence="7">
    <location>
        <begin position="245"/>
        <end position="267"/>
    </location>
</feature>
<dbReference type="OrthoDB" id="2133778at2759"/>
<dbReference type="PANTHER" id="PTHR36838:SF3">
    <property type="entry name" value="TRANSPORTER AUXIN EFFLUX CARRIER EC FAMILY"/>
    <property type="match status" value="1"/>
</dbReference>
<feature type="transmembrane region" description="Helical" evidence="7">
    <location>
        <begin position="312"/>
        <end position="333"/>
    </location>
</feature>
<dbReference type="GO" id="GO:0055085">
    <property type="term" value="P:transmembrane transport"/>
    <property type="evidence" value="ECO:0007669"/>
    <property type="project" value="InterPro"/>
</dbReference>
<organism evidence="8 9">
    <name type="scientific">Pelagomonas calceolata</name>
    <dbReference type="NCBI Taxonomy" id="35677"/>
    <lineage>
        <taxon>Eukaryota</taxon>
        <taxon>Sar</taxon>
        <taxon>Stramenopiles</taxon>
        <taxon>Ochrophyta</taxon>
        <taxon>Pelagophyceae</taxon>
        <taxon>Pelagomonadales</taxon>
        <taxon>Pelagomonadaceae</taxon>
        <taxon>Pelagomonas</taxon>
    </lineage>
</organism>
<keyword evidence="9" id="KW-1185">Reference proteome</keyword>
<dbReference type="GO" id="GO:0016020">
    <property type="term" value="C:membrane"/>
    <property type="evidence" value="ECO:0007669"/>
    <property type="project" value="UniProtKB-SubCell"/>
</dbReference>
<keyword evidence="6 7" id="KW-0472">Membrane</keyword>
<feature type="transmembrane region" description="Helical" evidence="7">
    <location>
        <begin position="605"/>
        <end position="621"/>
    </location>
</feature>
<feature type="transmembrane region" description="Helical" evidence="7">
    <location>
        <begin position="214"/>
        <end position="233"/>
    </location>
</feature>
<feature type="transmembrane region" description="Helical" evidence="7">
    <location>
        <begin position="566"/>
        <end position="585"/>
    </location>
</feature>
<evidence type="ECO:0000256" key="4">
    <source>
        <dbReference type="ARBA" id="ARBA00022692"/>
    </source>
</evidence>
<feature type="transmembrane region" description="Helical" evidence="7">
    <location>
        <begin position="345"/>
        <end position="367"/>
    </location>
</feature>
<name>A0A8J2SB22_9STRA</name>
<dbReference type="PANTHER" id="PTHR36838">
    <property type="entry name" value="AUXIN EFFLUX CARRIER FAMILY PROTEIN"/>
    <property type="match status" value="1"/>
</dbReference>
<evidence type="ECO:0000256" key="6">
    <source>
        <dbReference type="ARBA" id="ARBA00023136"/>
    </source>
</evidence>
<evidence type="ECO:0000256" key="3">
    <source>
        <dbReference type="ARBA" id="ARBA00022475"/>
    </source>
</evidence>
<dbReference type="Pfam" id="PF03547">
    <property type="entry name" value="Mem_trans"/>
    <property type="match status" value="1"/>
</dbReference>
<evidence type="ECO:0000256" key="2">
    <source>
        <dbReference type="ARBA" id="ARBA00022448"/>
    </source>
</evidence>
<protein>
    <submittedName>
        <fullName evidence="8">Uncharacterized protein</fullName>
    </submittedName>
</protein>
<dbReference type="EMBL" id="CAKKNE010000002">
    <property type="protein sequence ID" value="CAH0369323.1"/>
    <property type="molecule type" value="Genomic_DNA"/>
</dbReference>
<feature type="transmembrane region" description="Helical" evidence="7">
    <location>
        <begin position="279"/>
        <end position="300"/>
    </location>
</feature>
<gene>
    <name evidence="8" type="ORF">PECAL_2P24430</name>
</gene>
<keyword evidence="2" id="KW-0813">Transport</keyword>
<evidence type="ECO:0000256" key="7">
    <source>
        <dbReference type="SAM" id="Phobius"/>
    </source>
</evidence>
<evidence type="ECO:0000313" key="8">
    <source>
        <dbReference type="EMBL" id="CAH0369323.1"/>
    </source>
</evidence>
<comment type="caution">
    <text evidence="8">The sequence shown here is derived from an EMBL/GenBank/DDBJ whole genome shotgun (WGS) entry which is preliminary data.</text>
</comment>
<evidence type="ECO:0000313" key="9">
    <source>
        <dbReference type="Proteomes" id="UP000789595"/>
    </source>
</evidence>
<reference evidence="8" key="1">
    <citation type="submission" date="2021-11" db="EMBL/GenBank/DDBJ databases">
        <authorList>
            <consortium name="Genoscope - CEA"/>
            <person name="William W."/>
        </authorList>
    </citation>
    <scope>NUCLEOTIDE SEQUENCE</scope>
</reference>
<feature type="transmembrane region" description="Helical" evidence="7">
    <location>
        <begin position="66"/>
        <end position="88"/>
    </location>
</feature>
<feature type="transmembrane region" description="Helical" evidence="7">
    <location>
        <begin position="456"/>
        <end position="474"/>
    </location>
</feature>
<feature type="transmembrane region" description="Helical" evidence="7">
    <location>
        <begin position="494"/>
        <end position="511"/>
    </location>
</feature>
<accession>A0A8J2SB22</accession>
<proteinExistence type="predicted"/>
<feature type="transmembrane region" description="Helical" evidence="7">
    <location>
        <begin position="379"/>
        <end position="403"/>
    </location>
</feature>
<feature type="transmembrane region" description="Helical" evidence="7">
    <location>
        <begin position="140"/>
        <end position="164"/>
    </location>
</feature>
<dbReference type="InterPro" id="IPR004776">
    <property type="entry name" value="Mem_transp_PIN-like"/>
</dbReference>
<keyword evidence="3" id="KW-1003">Cell membrane</keyword>
<dbReference type="AlphaFoldDB" id="A0A8J2SB22"/>
<evidence type="ECO:0000256" key="1">
    <source>
        <dbReference type="ARBA" id="ARBA00004141"/>
    </source>
</evidence>
<dbReference type="Proteomes" id="UP000789595">
    <property type="component" value="Unassembled WGS sequence"/>
</dbReference>
<keyword evidence="4 7" id="KW-0812">Transmembrane</keyword>
<keyword evidence="5 7" id="KW-1133">Transmembrane helix</keyword>
<comment type="subcellular location">
    <subcellularLocation>
        <location evidence="1">Membrane</location>
        <topology evidence="1">Multi-pass membrane protein</topology>
    </subcellularLocation>
</comment>
<evidence type="ECO:0000256" key="5">
    <source>
        <dbReference type="ARBA" id="ARBA00022989"/>
    </source>
</evidence>
<feature type="transmembrane region" description="Helical" evidence="7">
    <location>
        <begin position="36"/>
        <end position="54"/>
    </location>
</feature>
<sequence length="655" mass="67583">MVSFASALVACIGVIAAGYAAGRLKIIDTKGAGPAAIGAFVGRFALPALLFRELATLRWKDIDGRLLASVAAAKALLFAGVLGCSTLLESRRAGDDRDFKRLVAASASRAIFCTQSNDFALGLPVIQALYGGDEGRRMVAMLYLLAPISLVLLNPIGFLLMGLYEPDEGRSGRKETVRRVLKRVATTPLVACTALGALYGLALGPDALPAFADGFLGILGAGFTPTALFFTGLSLVGRVTPETDLLVPLALSFGKCVALPVVIYAILDVAGADALSKGFGFVVGAIPTAPSVLVYTNEYLRHDEALVAKTSVALVVCTVFSTPIIFAAGLAARSESMATAADAEVADAFLCVPSALLATWCLCSFAATWRDEGTDDDRFAILSVNALCHAVGALSAALCSVASGTAGAAVVEVARLASCGTAACGALLPANGPKRRGSALLTDDVAAKTWTSAQRISAFAFAVLVPVAATVAVASHGGTARDRCGVAFGAPQDALTFVYMLACVGAALIGLRRARTAADRRYASNPDLVALAANAEGIASPLRSDGGEVPTAPPSPRLSTAIGHRLLLFVLLHAAVAFLAAAASASRLATRRMAAVDVLDLVERTASSLMGAFLFLIFGLAKDQVLVRHISDAVARLREPRSPAPSPSGFTEQWF</sequence>